<evidence type="ECO:0000256" key="2">
    <source>
        <dbReference type="ARBA" id="ARBA00006495"/>
    </source>
</evidence>
<dbReference type="InterPro" id="IPR020568">
    <property type="entry name" value="Ribosomal_Su5_D2-typ_SF"/>
</dbReference>
<keyword evidence="9" id="KW-0752">Steroid biosynthesis</keyword>
<evidence type="ECO:0000256" key="3">
    <source>
        <dbReference type="ARBA" id="ARBA00012958"/>
    </source>
</evidence>
<dbReference type="SUPFAM" id="SSF54211">
    <property type="entry name" value="Ribosomal protein S5 domain 2-like"/>
    <property type="match status" value="1"/>
</dbReference>
<proteinExistence type="inferred from homology"/>
<dbReference type="GO" id="GO:0005777">
    <property type="term" value="C:peroxisome"/>
    <property type="evidence" value="ECO:0007669"/>
    <property type="project" value="TreeGrafter"/>
</dbReference>
<dbReference type="InterPro" id="IPR006204">
    <property type="entry name" value="GHMP_kinase_N_dom"/>
</dbReference>
<dbReference type="InterPro" id="IPR016005">
    <property type="entry name" value="Erg8"/>
</dbReference>
<evidence type="ECO:0000256" key="12">
    <source>
        <dbReference type="ARBA" id="ARBA00023166"/>
    </source>
</evidence>
<organism evidence="16 17">
    <name type="scientific">Ophiocordyceps polyrhachis-furcata BCC 54312</name>
    <dbReference type="NCBI Taxonomy" id="1330021"/>
    <lineage>
        <taxon>Eukaryota</taxon>
        <taxon>Fungi</taxon>
        <taxon>Dikarya</taxon>
        <taxon>Ascomycota</taxon>
        <taxon>Pezizomycotina</taxon>
        <taxon>Sordariomycetes</taxon>
        <taxon>Hypocreomycetidae</taxon>
        <taxon>Hypocreales</taxon>
        <taxon>Ophiocordycipitaceae</taxon>
        <taxon>Ophiocordyceps</taxon>
    </lineage>
</organism>
<evidence type="ECO:0000256" key="11">
    <source>
        <dbReference type="ARBA" id="ARBA00023098"/>
    </source>
</evidence>
<evidence type="ECO:0000256" key="4">
    <source>
        <dbReference type="ARBA" id="ARBA00022516"/>
    </source>
</evidence>
<evidence type="ECO:0000256" key="6">
    <source>
        <dbReference type="ARBA" id="ARBA00022741"/>
    </source>
</evidence>
<dbReference type="Proteomes" id="UP000253664">
    <property type="component" value="Unassembled WGS sequence"/>
</dbReference>
<gene>
    <name evidence="16" type="ORF">L249_3679</name>
</gene>
<dbReference type="AlphaFoldDB" id="A0A367L4W7"/>
<dbReference type="OrthoDB" id="10262935at2759"/>
<evidence type="ECO:0000256" key="7">
    <source>
        <dbReference type="ARBA" id="ARBA00022777"/>
    </source>
</evidence>
<comment type="caution">
    <text evidence="16">The sequence shown here is derived from an EMBL/GenBank/DDBJ whole genome shotgun (WGS) entry which is preliminary data.</text>
</comment>
<keyword evidence="7" id="KW-0418">Kinase</keyword>
<evidence type="ECO:0000256" key="8">
    <source>
        <dbReference type="ARBA" id="ARBA00022840"/>
    </source>
</evidence>
<dbReference type="InterPro" id="IPR014721">
    <property type="entry name" value="Ribsml_uS5_D2-typ_fold_subgr"/>
</dbReference>
<evidence type="ECO:0000313" key="16">
    <source>
        <dbReference type="EMBL" id="RCI09461.1"/>
    </source>
</evidence>
<comment type="pathway">
    <text evidence="1">Isoprenoid biosynthesis; isopentenyl diphosphate biosynthesis via mevalonate pathway; isopentenyl diphosphate from (R)-mevalonate: step 2/3.</text>
</comment>
<dbReference type="GO" id="GO:0004631">
    <property type="term" value="F:phosphomevalonate kinase activity"/>
    <property type="evidence" value="ECO:0007669"/>
    <property type="project" value="UniProtKB-EC"/>
</dbReference>
<dbReference type="PANTHER" id="PTHR31814">
    <property type="match status" value="1"/>
</dbReference>
<protein>
    <recommendedName>
        <fullName evidence="3">phosphomevalonate kinase</fullName>
        <ecNumber evidence="3">2.7.4.2</ecNumber>
    </recommendedName>
</protein>
<dbReference type="STRING" id="1330021.A0A367L4W7"/>
<evidence type="ECO:0000256" key="13">
    <source>
        <dbReference type="ARBA" id="ARBA00023221"/>
    </source>
</evidence>
<feature type="domain" description="GHMP kinase N-terminal" evidence="15">
    <location>
        <begin position="175"/>
        <end position="241"/>
    </location>
</feature>
<dbReference type="Gene3D" id="3.30.230.10">
    <property type="match status" value="1"/>
</dbReference>
<dbReference type="EC" id="2.7.4.2" evidence="3"/>
<dbReference type="Pfam" id="PF00288">
    <property type="entry name" value="GHMP_kinases_N"/>
    <property type="match status" value="1"/>
</dbReference>
<feature type="non-terminal residue" evidence="16">
    <location>
        <position position="1"/>
    </location>
</feature>
<keyword evidence="13" id="KW-0753">Steroid metabolism</keyword>
<dbReference type="GO" id="GO:0019287">
    <property type="term" value="P:isopentenyl diphosphate biosynthetic process, mevalonate pathway"/>
    <property type="evidence" value="ECO:0007669"/>
    <property type="project" value="UniProtKB-UniPathway"/>
</dbReference>
<keyword evidence="11" id="KW-0443">Lipid metabolism</keyword>
<dbReference type="PANTHER" id="PTHR31814:SF2">
    <property type="entry name" value="PHOSPHOMEVALONATE KINASE"/>
    <property type="match status" value="1"/>
</dbReference>
<dbReference type="Gene3D" id="3.30.70.890">
    <property type="entry name" value="GHMP kinase, C-terminal domain"/>
    <property type="match status" value="1"/>
</dbReference>
<keyword evidence="17" id="KW-1185">Reference proteome</keyword>
<dbReference type="InterPro" id="IPR035102">
    <property type="entry name" value="Phosphomevalonate_kinase"/>
</dbReference>
<dbReference type="GO" id="GO:0006696">
    <property type="term" value="P:ergosterol biosynthetic process"/>
    <property type="evidence" value="ECO:0007669"/>
    <property type="project" value="TreeGrafter"/>
</dbReference>
<reference evidence="16 17" key="1">
    <citation type="journal article" date="2015" name="BMC Genomics">
        <title>Insights from the genome of Ophiocordyceps polyrhachis-furcata to pathogenicity and host specificity in insect fungi.</title>
        <authorList>
            <person name="Wichadakul D."/>
            <person name="Kobmoo N."/>
            <person name="Ingsriswang S."/>
            <person name="Tangphatsornruang S."/>
            <person name="Chantasingh D."/>
            <person name="Luangsa-ard J.J."/>
            <person name="Eurwilaichitr L."/>
        </authorList>
    </citation>
    <scope>NUCLEOTIDE SEQUENCE [LARGE SCALE GENOMIC DNA]</scope>
    <source>
        <strain evidence="16 17">BCC 54312</strain>
    </source>
</reference>
<dbReference type="InterPro" id="IPR036554">
    <property type="entry name" value="GHMP_kinase_C_sf"/>
</dbReference>
<keyword evidence="10" id="KW-0756">Sterol biosynthesis</keyword>
<dbReference type="GO" id="GO:0005524">
    <property type="term" value="F:ATP binding"/>
    <property type="evidence" value="ECO:0007669"/>
    <property type="project" value="UniProtKB-KW"/>
</dbReference>
<keyword evidence="5" id="KW-0808">Transferase</keyword>
<dbReference type="UniPathway" id="UPA00057">
    <property type="reaction ID" value="UER00099"/>
</dbReference>
<name>A0A367L4W7_9HYPO</name>
<sequence length="455" mass="48435">AEEANEPALFRLPRLGKGAPMHPQRPTVAVSAPGKVLLTGGYLVLDRQHTGLVLGLSARINVVAGEITSGQGVQLSEMVVDSPQFLNAQWRYGYHLAPEGGGIKVTQLQVGSKIWRNNFVETTLSYVLTYVNHVLPRQAIGSARLIILADNDYYSETPDTAGRFARFAVPLTEAHKTGLGSSAALVTAIVAALLSHYLPEDGFDVSSAKGRATLHNIAQAAHCAAQAKVGSGFDVAAAVYGSCAYRRFSPELLSRLPEAGAAGFSKALAAVADGGLDNEIASEGMGMPVGVTLHMCDVDGGTQTVGMANKVLAWRGRDPDGCSELWERLQGANDAFAHRLRHGPSNMLPDAIHAVRALVREMGRLSDVPIEPERQTELLDAVSAVDGVYGGVVPGAGGYDALALLARDDDATRRRLVARLSQWAEEKGSRVRLLAVRGETDGVRQEDLDVYSGWL</sequence>
<evidence type="ECO:0000313" key="17">
    <source>
        <dbReference type="Proteomes" id="UP000253664"/>
    </source>
</evidence>
<dbReference type="EMBL" id="LKCN02000015">
    <property type="protein sequence ID" value="RCI09461.1"/>
    <property type="molecule type" value="Genomic_DNA"/>
</dbReference>
<keyword evidence="4" id="KW-0444">Lipid biosynthesis</keyword>
<keyword evidence="8" id="KW-0067">ATP-binding</keyword>
<dbReference type="GO" id="GO:0010142">
    <property type="term" value="P:farnesyl diphosphate biosynthetic process, mevalonate pathway"/>
    <property type="evidence" value="ECO:0007669"/>
    <property type="project" value="TreeGrafter"/>
</dbReference>
<dbReference type="PIRSF" id="PIRSF017288">
    <property type="entry name" value="PMK_GHMP_euk"/>
    <property type="match status" value="1"/>
</dbReference>
<evidence type="ECO:0000256" key="9">
    <source>
        <dbReference type="ARBA" id="ARBA00022955"/>
    </source>
</evidence>
<accession>A0A367L4W7</accession>
<evidence type="ECO:0000256" key="14">
    <source>
        <dbReference type="ARBA" id="ARBA00029326"/>
    </source>
</evidence>
<keyword evidence="6" id="KW-0547">Nucleotide-binding</keyword>
<evidence type="ECO:0000259" key="15">
    <source>
        <dbReference type="Pfam" id="PF00288"/>
    </source>
</evidence>
<comment type="similarity">
    <text evidence="2">Belongs to the GHMP kinase family. Mevalonate kinase subfamily.</text>
</comment>
<evidence type="ECO:0000256" key="10">
    <source>
        <dbReference type="ARBA" id="ARBA00023011"/>
    </source>
</evidence>
<evidence type="ECO:0000256" key="5">
    <source>
        <dbReference type="ARBA" id="ARBA00022679"/>
    </source>
</evidence>
<keyword evidence="12" id="KW-1207">Sterol metabolism</keyword>
<comment type="catalytic activity">
    <reaction evidence="14">
        <text>(R)-5-phosphomevalonate + ATP = (R)-5-diphosphomevalonate + ADP</text>
        <dbReference type="Rhea" id="RHEA:16341"/>
        <dbReference type="ChEBI" id="CHEBI:30616"/>
        <dbReference type="ChEBI" id="CHEBI:57557"/>
        <dbReference type="ChEBI" id="CHEBI:58146"/>
        <dbReference type="ChEBI" id="CHEBI:456216"/>
        <dbReference type="EC" id="2.7.4.2"/>
    </reaction>
    <physiologicalReaction direction="left-to-right" evidence="14">
        <dbReference type="Rhea" id="RHEA:16342"/>
    </physiologicalReaction>
</comment>
<evidence type="ECO:0000256" key="1">
    <source>
        <dbReference type="ARBA" id="ARBA00005017"/>
    </source>
</evidence>